<sequence length="14" mass="1606">MHSSQTSHWPPSHS</sequence>
<evidence type="ECO:0000313" key="1">
    <source>
        <dbReference type="EMBL" id="CAI0459677.1"/>
    </source>
</evidence>
<organism evidence="1 2">
    <name type="scientific">Linum tenue</name>
    <dbReference type="NCBI Taxonomy" id="586396"/>
    <lineage>
        <taxon>Eukaryota</taxon>
        <taxon>Viridiplantae</taxon>
        <taxon>Streptophyta</taxon>
        <taxon>Embryophyta</taxon>
        <taxon>Tracheophyta</taxon>
        <taxon>Spermatophyta</taxon>
        <taxon>Magnoliopsida</taxon>
        <taxon>eudicotyledons</taxon>
        <taxon>Gunneridae</taxon>
        <taxon>Pentapetalae</taxon>
        <taxon>rosids</taxon>
        <taxon>fabids</taxon>
        <taxon>Malpighiales</taxon>
        <taxon>Linaceae</taxon>
        <taxon>Linum</taxon>
    </lineage>
</organism>
<dbReference type="Proteomes" id="UP001154282">
    <property type="component" value="Unassembled WGS sequence"/>
</dbReference>
<protein>
    <submittedName>
        <fullName evidence="1">Uncharacterized protein</fullName>
    </submittedName>
</protein>
<gene>
    <name evidence="1" type="ORF">LITE_LOCUS34122</name>
</gene>
<dbReference type="EMBL" id="CAMGYJ010000008">
    <property type="protein sequence ID" value="CAI0459677.1"/>
    <property type="molecule type" value="Genomic_DNA"/>
</dbReference>
<reference evidence="1" key="1">
    <citation type="submission" date="2022-08" db="EMBL/GenBank/DDBJ databases">
        <authorList>
            <person name="Gutierrez-Valencia J."/>
        </authorList>
    </citation>
    <scope>NUCLEOTIDE SEQUENCE</scope>
</reference>
<accession>A0AAV0NMG6</accession>
<proteinExistence type="predicted"/>
<evidence type="ECO:0000313" key="2">
    <source>
        <dbReference type="Proteomes" id="UP001154282"/>
    </source>
</evidence>
<keyword evidence="2" id="KW-1185">Reference proteome</keyword>
<name>A0AAV0NMG6_9ROSI</name>
<comment type="caution">
    <text evidence="1">The sequence shown here is derived from an EMBL/GenBank/DDBJ whole genome shotgun (WGS) entry which is preliminary data.</text>
</comment>